<dbReference type="KEGG" id="fbe:FF125_06520"/>
<dbReference type="InterPro" id="IPR026444">
    <property type="entry name" value="Secre_tail"/>
</dbReference>
<feature type="domain" description="PKD-like" evidence="4">
    <location>
        <begin position="814"/>
        <end position="864"/>
    </location>
</feature>
<evidence type="ECO:0000313" key="5">
    <source>
        <dbReference type="EMBL" id="QCX38098.1"/>
    </source>
</evidence>
<gene>
    <name evidence="5" type="ORF">FF125_06520</name>
</gene>
<dbReference type="Proteomes" id="UP000306229">
    <property type="component" value="Chromosome"/>
</dbReference>
<dbReference type="EMBL" id="CP040749">
    <property type="protein sequence ID" value="QCX38098.1"/>
    <property type="molecule type" value="Genomic_DNA"/>
</dbReference>
<dbReference type="InterPro" id="IPR045829">
    <property type="entry name" value="PKD_6"/>
</dbReference>
<reference evidence="5 6" key="1">
    <citation type="submission" date="2019-05" db="EMBL/GenBank/DDBJ databases">
        <title>Algicella ahnfeltiae gen. nov., sp. nov., a novel marine bacterium of the family Flavobacteriaceae isolated from a red alga.</title>
        <authorList>
            <person name="Nedashkovskaya O.I."/>
            <person name="Kukhlevskiy A.D."/>
            <person name="Kim S.-G."/>
            <person name="Zhukova N.V."/>
            <person name="Mikhailov V.V."/>
        </authorList>
    </citation>
    <scope>NUCLEOTIDE SEQUENCE [LARGE SCALE GENOMIC DNA]</scope>
    <source>
        <strain evidence="5 6">10Alg115</strain>
    </source>
</reference>
<dbReference type="NCBIfam" id="TIGR04183">
    <property type="entry name" value="Por_Secre_tail"/>
    <property type="match status" value="1"/>
</dbReference>
<sequence>MKKQLLLSIVFLIGIISEAQIVPIDKKESLDHRLSNIDLSSVNSGIIYERVTPYANLYNFNKSKEFNTATKEYMVQAMSELHRASNQTMFVSANGLKERIYNTVAKNEVDIAILNADFDILNYNEKEPNKGGLLFDANTQKFSQIKEKPSFFPFHTTVIAAMKNKVVGNSITFNIKNDLFFNKANENKQIKTLKADFGNGKQHILINDYNLKKQQISILYRPSQEGELTIIFNITYKDNNVVTTKAKLKLKYASGQFKKLANVNCDTDRLKDDHFIISDYSFKGYEESFAFNGRSDYRIFYDKNNNDKVLNKPLIIIDGFDPQDKRKILRCDYDFYREGKDRAVEDVMLYYDSFGIRKELIEELRLKGYDVIIVNNTNYCVQVAAPHAIRTDLYDEENNRCTQPGWNLIDGGADYIERNGLNLVSLIQHINTALATNGSNEELVIVGPSMGGQISRYALAYMEKNQMPHRTRLWVSVDSPHLGANIPMGAQALLNLLKEDGNDKATEFYEKQLGSVAARQQLIEFHQQSGGNYHLVNQDNLNGRVASQGFPSDDGSEFYRNYYNNLQNNGLEGSDGYPQNLRKIALVNGSLTGSKDLKDNATGNVFGAYDANSTQTVNIRGFNKVCVIGCWDVHTASMESHIMPYNGADERIARFKKGFNDRTTRSPNINSRGTMDIVPGGFFNAYDEIHTAIMGESFDGDWGVSTMGMNLGFYVNDWGIGLFFDEKTTRLESIKNSRFGSFIPTFSAIAHKNPNQNWNNPLNRNLVCTNETYFDSYYGEVENTQHTSFNDKSVEWFFKELDKVPQPPTVYLKNSDISGNNNLCAGETETYTIDPCKVSGTINWQVSSQLQVISSTSTSVTVKPVGSPNSSGAYVKAVMPYTSITKNIALKVILPLDIRLRTPNTNAPIYVLCDAQPNYIQVKHDFDEDIDDWQWNVSGAIITYNSNDSNNNSVVSIRPISSNPIIKVKAHNACGWSDWVDLGVGVMPCGNKAFSVYPNPVSDILTIEKVNTIEKGAISWRPKEMYAYEIYNISKKQIAKGKLENLTAINISGFRTGVYILKILKGKNEETHQIIID</sequence>
<feature type="domain" description="DUF676" evidence="2">
    <location>
        <begin position="436"/>
        <end position="486"/>
    </location>
</feature>
<evidence type="ECO:0000256" key="1">
    <source>
        <dbReference type="ARBA" id="ARBA00022729"/>
    </source>
</evidence>
<dbReference type="OrthoDB" id="4535652at2"/>
<dbReference type="InterPro" id="IPR007751">
    <property type="entry name" value="DUF676_lipase-like"/>
</dbReference>
<evidence type="ECO:0000259" key="4">
    <source>
        <dbReference type="Pfam" id="PF19408"/>
    </source>
</evidence>
<dbReference type="Gene3D" id="3.40.50.1820">
    <property type="entry name" value="alpha/beta hydrolase"/>
    <property type="match status" value="1"/>
</dbReference>
<dbReference type="SUPFAM" id="SSF53474">
    <property type="entry name" value="alpha/beta-Hydrolases"/>
    <property type="match status" value="1"/>
</dbReference>
<name>A0A5B7TNY4_9FLAO</name>
<keyword evidence="1" id="KW-0732">Signal</keyword>
<feature type="domain" description="Secretion system C-terminal sorting" evidence="3">
    <location>
        <begin position="996"/>
        <end position="1076"/>
    </location>
</feature>
<proteinExistence type="predicted"/>
<dbReference type="AlphaFoldDB" id="A0A5B7TNY4"/>
<dbReference type="Pfam" id="PF19408">
    <property type="entry name" value="PKD_6"/>
    <property type="match status" value="1"/>
</dbReference>
<dbReference type="RefSeq" id="WP_138949005.1">
    <property type="nucleotide sequence ID" value="NZ_CP040749.1"/>
</dbReference>
<evidence type="ECO:0000313" key="6">
    <source>
        <dbReference type="Proteomes" id="UP000306229"/>
    </source>
</evidence>
<keyword evidence="6" id="KW-1185">Reference proteome</keyword>
<dbReference type="Pfam" id="PF05057">
    <property type="entry name" value="DUF676"/>
    <property type="match status" value="1"/>
</dbReference>
<evidence type="ECO:0000259" key="3">
    <source>
        <dbReference type="Pfam" id="PF18962"/>
    </source>
</evidence>
<accession>A0A5B7TNY4</accession>
<dbReference type="InterPro" id="IPR029058">
    <property type="entry name" value="AB_hydrolase_fold"/>
</dbReference>
<evidence type="ECO:0000259" key="2">
    <source>
        <dbReference type="Pfam" id="PF05057"/>
    </source>
</evidence>
<dbReference type="Pfam" id="PF18962">
    <property type="entry name" value="Por_Secre_tail"/>
    <property type="match status" value="1"/>
</dbReference>
<protein>
    <submittedName>
        <fullName evidence="5">T9SS type A sorting domain-containing protein</fullName>
    </submittedName>
</protein>
<organism evidence="5 6">
    <name type="scientific">Aureibaculum algae</name>
    <dbReference type="NCBI Taxonomy" id="2584122"/>
    <lineage>
        <taxon>Bacteria</taxon>
        <taxon>Pseudomonadati</taxon>
        <taxon>Bacteroidota</taxon>
        <taxon>Flavobacteriia</taxon>
        <taxon>Flavobacteriales</taxon>
        <taxon>Flavobacteriaceae</taxon>
        <taxon>Aureibaculum</taxon>
    </lineage>
</organism>